<feature type="transmembrane region" description="Helical" evidence="7">
    <location>
        <begin position="12"/>
        <end position="32"/>
    </location>
</feature>
<keyword evidence="9" id="KW-1185">Reference proteome</keyword>
<dbReference type="InterPro" id="IPR037294">
    <property type="entry name" value="ABC_BtuC-like"/>
</dbReference>
<evidence type="ECO:0000256" key="4">
    <source>
        <dbReference type="ARBA" id="ARBA00022989"/>
    </source>
</evidence>
<comment type="subcellular location">
    <subcellularLocation>
        <location evidence="6">Cell membrane</location>
        <topology evidence="6">Multi-pass membrane protein</topology>
    </subcellularLocation>
    <subcellularLocation>
        <location evidence="1">Membrane</location>
        <topology evidence="1">Multi-pass membrane protein</topology>
    </subcellularLocation>
</comment>
<comment type="similarity">
    <text evidence="2 6">Belongs to the ABC-3 integral membrane protein family.</text>
</comment>
<feature type="transmembrane region" description="Helical" evidence="7">
    <location>
        <begin position="215"/>
        <end position="240"/>
    </location>
</feature>
<name>A0ABZ2SNC1_9ENTE</name>
<dbReference type="PANTHER" id="PTHR30477:SF0">
    <property type="entry name" value="METAL TRANSPORT SYSTEM MEMBRANE PROTEIN TM_0125-RELATED"/>
    <property type="match status" value="1"/>
</dbReference>
<dbReference type="Proteomes" id="UP000664701">
    <property type="component" value="Chromosome"/>
</dbReference>
<feature type="transmembrane region" description="Helical" evidence="7">
    <location>
        <begin position="88"/>
        <end position="107"/>
    </location>
</feature>
<dbReference type="PANTHER" id="PTHR30477">
    <property type="entry name" value="ABC-TRANSPORTER METAL-BINDING PROTEIN"/>
    <property type="match status" value="1"/>
</dbReference>
<evidence type="ECO:0000256" key="7">
    <source>
        <dbReference type="SAM" id="Phobius"/>
    </source>
</evidence>
<evidence type="ECO:0000256" key="5">
    <source>
        <dbReference type="ARBA" id="ARBA00023136"/>
    </source>
</evidence>
<proteinExistence type="inferred from homology"/>
<dbReference type="CDD" id="cd06550">
    <property type="entry name" value="TM_ABC_iron-siderophores_like"/>
    <property type="match status" value="1"/>
</dbReference>
<evidence type="ECO:0000313" key="8">
    <source>
        <dbReference type="EMBL" id="WYJ75876.1"/>
    </source>
</evidence>
<reference evidence="8 9" key="1">
    <citation type="submission" date="2024-03" db="EMBL/GenBank/DDBJ databases">
        <title>The Genome Sequence of Enterococcus sp. DIV2402.</title>
        <authorList>
            <consortium name="The Broad Institute Genomics Platform"/>
            <consortium name="The Broad Institute Microbial Omics Core"/>
            <consortium name="The Broad Institute Genomic Center for Infectious Diseases"/>
            <person name="Earl A."/>
            <person name="Manson A."/>
            <person name="Gilmore M."/>
            <person name="Schwartman J."/>
            <person name="Shea T."/>
            <person name="Abouelleil A."/>
            <person name="Cao P."/>
            <person name="Chapman S."/>
            <person name="Cusick C."/>
            <person name="Young S."/>
            <person name="Neafsey D."/>
            <person name="Nusbaum C."/>
            <person name="Birren B."/>
        </authorList>
    </citation>
    <scope>NUCLEOTIDE SEQUENCE [LARGE SCALE GENOMIC DNA]</scope>
    <source>
        <strain evidence="8 9">DIV2402</strain>
    </source>
</reference>
<accession>A0ABZ2SNC1</accession>
<keyword evidence="3 6" id="KW-0812">Transmembrane</keyword>
<feature type="transmembrane region" description="Helical" evidence="7">
    <location>
        <begin position="246"/>
        <end position="266"/>
    </location>
</feature>
<evidence type="ECO:0000256" key="3">
    <source>
        <dbReference type="ARBA" id="ARBA00022692"/>
    </source>
</evidence>
<protein>
    <submittedName>
        <fullName evidence="8">ABC transporter permease</fullName>
    </submittedName>
</protein>
<organism evidence="8 9">
    <name type="scientific">Candidatus Enterococcus lowellii</name>
    <dbReference type="NCBI Taxonomy" id="2230877"/>
    <lineage>
        <taxon>Bacteria</taxon>
        <taxon>Bacillati</taxon>
        <taxon>Bacillota</taxon>
        <taxon>Bacilli</taxon>
        <taxon>Lactobacillales</taxon>
        <taxon>Enterococcaceae</taxon>
        <taxon>Enterococcus</taxon>
    </lineage>
</organism>
<dbReference type="RefSeq" id="WP_207941943.1">
    <property type="nucleotide sequence ID" value="NZ_CP147251.1"/>
</dbReference>
<feature type="transmembrane region" description="Helical" evidence="7">
    <location>
        <begin position="179"/>
        <end position="203"/>
    </location>
</feature>
<dbReference type="SUPFAM" id="SSF81345">
    <property type="entry name" value="ABC transporter involved in vitamin B12 uptake, BtuC"/>
    <property type="match status" value="1"/>
</dbReference>
<feature type="transmembrane region" description="Helical" evidence="7">
    <location>
        <begin position="119"/>
        <end position="149"/>
    </location>
</feature>
<evidence type="ECO:0000256" key="2">
    <source>
        <dbReference type="ARBA" id="ARBA00008034"/>
    </source>
</evidence>
<dbReference type="InterPro" id="IPR001626">
    <property type="entry name" value="ABC_TroCD"/>
</dbReference>
<evidence type="ECO:0000313" key="9">
    <source>
        <dbReference type="Proteomes" id="UP000664701"/>
    </source>
</evidence>
<keyword evidence="4 7" id="KW-1133">Transmembrane helix</keyword>
<gene>
    <name evidence="8" type="ORF">DOK78_000464</name>
</gene>
<dbReference type="Pfam" id="PF00950">
    <property type="entry name" value="ABC-3"/>
    <property type="match status" value="1"/>
</dbReference>
<evidence type="ECO:0000256" key="6">
    <source>
        <dbReference type="RuleBase" id="RU003943"/>
    </source>
</evidence>
<keyword evidence="6" id="KW-0813">Transport</keyword>
<keyword evidence="5 7" id="KW-0472">Membrane</keyword>
<sequence>MEMLSYEFMRRAFLAAIFIAGIAPMLGVFLVIRRQSLMADTLSHVSLAGVALGFFLNLNPTITTMLVVILAAILLEYLRMMYRSYSEISIAILMSGGLALALVLMNLSGGNSSTSIQSYLFGSIVTITSDQVVFLGILFVITTVLFLLFKKPMYVLTFDEDTAHVDGLPVHWMSMMFNVLTGVAIAVMIPIAGALLISAIMVLPAAISMRLGKSFNMVILISVIIGLVGMMTGLTSSYYLSTPPGATITLVFIAFFLVVNLIRRLIIMIQRKKQAKN</sequence>
<evidence type="ECO:0000256" key="1">
    <source>
        <dbReference type="ARBA" id="ARBA00004141"/>
    </source>
</evidence>
<dbReference type="EMBL" id="CP147251">
    <property type="protein sequence ID" value="WYJ75876.1"/>
    <property type="molecule type" value="Genomic_DNA"/>
</dbReference>
<dbReference type="Gene3D" id="1.10.3470.10">
    <property type="entry name" value="ABC transporter involved in vitamin B12 uptake, BtuC"/>
    <property type="match status" value="1"/>
</dbReference>